<dbReference type="EMBL" id="JAFNEN010000094">
    <property type="protein sequence ID" value="KAG8195074.1"/>
    <property type="molecule type" value="Genomic_DNA"/>
</dbReference>
<feature type="compositionally biased region" description="Polar residues" evidence="1">
    <location>
        <begin position="1"/>
        <end position="12"/>
    </location>
</feature>
<accession>A0AAV6VEP5</accession>
<dbReference type="AlphaFoldDB" id="A0AAV6VEP5"/>
<evidence type="ECO:0000313" key="2">
    <source>
        <dbReference type="EMBL" id="KAG8195074.1"/>
    </source>
</evidence>
<protein>
    <submittedName>
        <fullName evidence="2">Uncharacterized protein</fullName>
    </submittedName>
</protein>
<reference evidence="2 3" key="1">
    <citation type="journal article" date="2022" name="Nat. Ecol. Evol.">
        <title>A masculinizing supergene underlies an exaggerated male reproductive morph in a spider.</title>
        <authorList>
            <person name="Hendrickx F."/>
            <person name="De Corte Z."/>
            <person name="Sonet G."/>
            <person name="Van Belleghem S.M."/>
            <person name="Kostlbacher S."/>
            <person name="Vangestel C."/>
        </authorList>
    </citation>
    <scope>NUCLEOTIDE SEQUENCE [LARGE SCALE GENOMIC DNA]</scope>
    <source>
        <strain evidence="2">W744_W776</strain>
    </source>
</reference>
<proteinExistence type="predicted"/>
<feature type="region of interest" description="Disordered" evidence="1">
    <location>
        <begin position="1"/>
        <end position="30"/>
    </location>
</feature>
<organism evidence="2 3">
    <name type="scientific">Oedothorax gibbosus</name>
    <dbReference type="NCBI Taxonomy" id="931172"/>
    <lineage>
        <taxon>Eukaryota</taxon>
        <taxon>Metazoa</taxon>
        <taxon>Ecdysozoa</taxon>
        <taxon>Arthropoda</taxon>
        <taxon>Chelicerata</taxon>
        <taxon>Arachnida</taxon>
        <taxon>Araneae</taxon>
        <taxon>Araneomorphae</taxon>
        <taxon>Entelegynae</taxon>
        <taxon>Araneoidea</taxon>
        <taxon>Linyphiidae</taxon>
        <taxon>Erigoninae</taxon>
        <taxon>Oedothorax</taxon>
    </lineage>
</organism>
<sequence length="76" mass="8714">MQTGSSYRNPTCSMRRPSPSIPGLAHGFDNQTCYPHPARESLDREKAQPPPWEVITGQFMAILRSRFQGQNDWSRH</sequence>
<evidence type="ECO:0000256" key="1">
    <source>
        <dbReference type="SAM" id="MobiDB-lite"/>
    </source>
</evidence>
<dbReference type="Proteomes" id="UP000827092">
    <property type="component" value="Unassembled WGS sequence"/>
</dbReference>
<evidence type="ECO:0000313" key="3">
    <source>
        <dbReference type="Proteomes" id="UP000827092"/>
    </source>
</evidence>
<comment type="caution">
    <text evidence="2">The sequence shown here is derived from an EMBL/GenBank/DDBJ whole genome shotgun (WGS) entry which is preliminary data.</text>
</comment>
<keyword evidence="3" id="KW-1185">Reference proteome</keyword>
<name>A0AAV6VEP5_9ARAC</name>
<gene>
    <name evidence="2" type="ORF">JTE90_029653</name>
</gene>